<evidence type="ECO:0000313" key="3">
    <source>
        <dbReference type="Proteomes" id="UP000789706"/>
    </source>
</evidence>
<dbReference type="GO" id="GO:0070086">
    <property type="term" value="P:ubiquitin-dependent endocytosis"/>
    <property type="evidence" value="ECO:0007669"/>
    <property type="project" value="TreeGrafter"/>
</dbReference>
<dbReference type="GO" id="GO:0005829">
    <property type="term" value="C:cytosol"/>
    <property type="evidence" value="ECO:0007669"/>
    <property type="project" value="TreeGrafter"/>
</dbReference>
<evidence type="ECO:0000313" key="2">
    <source>
        <dbReference type="EMBL" id="CAG8581982.1"/>
    </source>
</evidence>
<dbReference type="SUPFAM" id="SSF81296">
    <property type="entry name" value="E set domains"/>
    <property type="match status" value="1"/>
</dbReference>
<dbReference type="Proteomes" id="UP000789706">
    <property type="component" value="Unassembled WGS sequence"/>
</dbReference>
<dbReference type="InterPro" id="IPR014752">
    <property type="entry name" value="Arrestin-like_C"/>
</dbReference>
<dbReference type="GO" id="GO:0030674">
    <property type="term" value="F:protein-macromolecule adaptor activity"/>
    <property type="evidence" value="ECO:0007669"/>
    <property type="project" value="TreeGrafter"/>
</dbReference>
<protein>
    <submittedName>
        <fullName evidence="2">67_t:CDS:1</fullName>
    </submittedName>
</protein>
<dbReference type="PANTHER" id="PTHR11188">
    <property type="entry name" value="ARRESTIN DOMAIN CONTAINING PROTEIN"/>
    <property type="match status" value="1"/>
</dbReference>
<dbReference type="AlphaFoldDB" id="A0A9N9C073"/>
<sequence>MTLLFQIRLEQDSLTLRGSSTESVGCVLRGQLVLLITKPIKTKEIKLTFQGKSKIAWDSEKYHVLQPANYCWNFELILPGTLKETIEKCNRSYIRYNLKATLKRPTFSQNIHTKRKIQINRCLMSNYFNSLQSVVLINSWKNKVEYEFSIGAGYFCLDDKIPVELIIKPLVEGINIHRFNLIFEEHRTYNIGPKTMKEVVIIDIKRDSSVIPFDNETWIKNEEMSIPKSRCLADSENNQIRIEHKVRFDVTFQIEDKDYYEVTASLPVIITSCFSPIGIMFDALPTYNSYYFDREINEDLSSSIPSNNNNLTSRDNNLYNNLSSSINNNLPSYDSTISLIPLLINDYILPPAYGTI</sequence>
<dbReference type="PANTHER" id="PTHR11188:SF17">
    <property type="entry name" value="FI21816P1"/>
    <property type="match status" value="1"/>
</dbReference>
<dbReference type="InterPro" id="IPR011022">
    <property type="entry name" value="Arrestin_C-like"/>
</dbReference>
<proteinExistence type="predicted"/>
<feature type="domain" description="Arrestin C-terminal-like" evidence="1">
    <location>
        <begin position="140"/>
        <end position="274"/>
    </location>
</feature>
<comment type="caution">
    <text evidence="2">The sequence shown here is derived from an EMBL/GenBank/DDBJ whole genome shotgun (WGS) entry which is preliminary data.</text>
</comment>
<gene>
    <name evidence="2" type="ORF">DEBURN_LOCUS8618</name>
</gene>
<evidence type="ECO:0000259" key="1">
    <source>
        <dbReference type="SMART" id="SM01017"/>
    </source>
</evidence>
<dbReference type="Gene3D" id="2.60.40.640">
    <property type="match status" value="2"/>
</dbReference>
<organism evidence="2 3">
    <name type="scientific">Diversispora eburnea</name>
    <dbReference type="NCBI Taxonomy" id="1213867"/>
    <lineage>
        <taxon>Eukaryota</taxon>
        <taxon>Fungi</taxon>
        <taxon>Fungi incertae sedis</taxon>
        <taxon>Mucoromycota</taxon>
        <taxon>Glomeromycotina</taxon>
        <taxon>Glomeromycetes</taxon>
        <taxon>Diversisporales</taxon>
        <taxon>Diversisporaceae</taxon>
        <taxon>Diversispora</taxon>
    </lineage>
</organism>
<dbReference type="SMART" id="SM01017">
    <property type="entry name" value="Arrestin_C"/>
    <property type="match status" value="1"/>
</dbReference>
<name>A0A9N9C073_9GLOM</name>
<dbReference type="EMBL" id="CAJVPK010001324">
    <property type="protein sequence ID" value="CAG8581982.1"/>
    <property type="molecule type" value="Genomic_DNA"/>
</dbReference>
<dbReference type="GO" id="GO:0031625">
    <property type="term" value="F:ubiquitin protein ligase binding"/>
    <property type="evidence" value="ECO:0007669"/>
    <property type="project" value="TreeGrafter"/>
</dbReference>
<accession>A0A9N9C073</accession>
<reference evidence="2" key="1">
    <citation type="submission" date="2021-06" db="EMBL/GenBank/DDBJ databases">
        <authorList>
            <person name="Kallberg Y."/>
            <person name="Tangrot J."/>
            <person name="Rosling A."/>
        </authorList>
    </citation>
    <scope>NUCLEOTIDE SEQUENCE</scope>
    <source>
        <strain evidence="2">AZ414A</strain>
    </source>
</reference>
<keyword evidence="3" id="KW-1185">Reference proteome</keyword>
<dbReference type="OrthoDB" id="2333384at2759"/>
<dbReference type="InterPro" id="IPR014756">
    <property type="entry name" value="Ig_E-set"/>
</dbReference>
<dbReference type="InterPro" id="IPR050357">
    <property type="entry name" value="Arrestin_domain-protein"/>
</dbReference>
<dbReference type="GO" id="GO:0005886">
    <property type="term" value="C:plasma membrane"/>
    <property type="evidence" value="ECO:0007669"/>
    <property type="project" value="TreeGrafter"/>
</dbReference>
<dbReference type="Pfam" id="PF02752">
    <property type="entry name" value="Arrestin_C"/>
    <property type="match status" value="1"/>
</dbReference>